<dbReference type="PANTHER" id="PTHR12894:SF49">
    <property type="entry name" value="VAM6_VPS39-LIKE PROTEIN"/>
    <property type="match status" value="1"/>
</dbReference>
<evidence type="ECO:0000256" key="5">
    <source>
        <dbReference type="SAM" id="MobiDB-lite"/>
    </source>
</evidence>
<feature type="region of interest" description="Disordered" evidence="5">
    <location>
        <begin position="51"/>
        <end position="72"/>
    </location>
</feature>
<dbReference type="PROSITE" id="PS50219">
    <property type="entry name" value="CNH"/>
    <property type="match status" value="1"/>
</dbReference>
<dbReference type="GO" id="GO:0006886">
    <property type="term" value="P:intracellular protein transport"/>
    <property type="evidence" value="ECO:0007669"/>
    <property type="project" value="UniProtKB-UniRule"/>
</dbReference>
<evidence type="ECO:0000256" key="3">
    <source>
        <dbReference type="ARBA" id="ARBA00038201"/>
    </source>
</evidence>
<dbReference type="InterPro" id="IPR019453">
    <property type="entry name" value="VPS39/TGFA1_Znf"/>
</dbReference>
<protein>
    <recommendedName>
        <fullName evidence="6">CNH domain-containing protein</fullName>
    </recommendedName>
</protein>
<feature type="domain" description="CNH" evidence="6">
    <location>
        <begin position="15"/>
        <end position="383"/>
    </location>
</feature>
<dbReference type="Pfam" id="PF00780">
    <property type="entry name" value="CNH"/>
    <property type="match status" value="1"/>
</dbReference>
<proteinExistence type="inferred from homology"/>
<name>W6MGN0_9ASCO</name>
<dbReference type="InterPro" id="IPR000547">
    <property type="entry name" value="Clathrin_H-chain/VPS_repeat"/>
</dbReference>
<reference evidence="7" key="2">
    <citation type="submission" date="2014-02" db="EMBL/GenBank/DDBJ databases">
        <title>Complete DNA sequence of /Kuraishia capsulata/ illustrates novel genomic features among budding yeasts (/Saccharomycotina/).</title>
        <authorList>
            <person name="Morales L."/>
            <person name="Noel B."/>
            <person name="Porcel B."/>
            <person name="Marcet-Houben M."/>
            <person name="Hullo M-F."/>
            <person name="Sacerdot C."/>
            <person name="Tekaia F."/>
            <person name="Leh-Louis V."/>
            <person name="Despons L."/>
            <person name="Khanna V."/>
            <person name="Aury J-M."/>
            <person name="Barbe V."/>
            <person name="Couloux A."/>
            <person name="Labadie K."/>
            <person name="Pelletier E."/>
            <person name="Souciet J-L."/>
            <person name="Boekhout T."/>
            <person name="Gabaldon T."/>
            <person name="Wincker P."/>
            <person name="Dujon B."/>
        </authorList>
    </citation>
    <scope>NUCLEOTIDE SEQUENCE</scope>
    <source>
        <strain evidence="7">CBS 1993</strain>
    </source>
</reference>
<reference evidence="7" key="1">
    <citation type="submission" date="2013-12" db="EMBL/GenBank/DDBJ databases">
        <authorList>
            <person name="Genoscope - CEA"/>
        </authorList>
    </citation>
    <scope>NUCLEOTIDE SEQUENCE</scope>
    <source>
        <strain evidence="7">CBS 1993</strain>
    </source>
</reference>
<dbReference type="GO" id="GO:0034058">
    <property type="term" value="P:endosomal vesicle fusion"/>
    <property type="evidence" value="ECO:0007669"/>
    <property type="project" value="TreeGrafter"/>
</dbReference>
<evidence type="ECO:0000256" key="4">
    <source>
        <dbReference type="PROSITE-ProRule" id="PRU01006"/>
    </source>
</evidence>
<dbReference type="OrthoDB" id="5325112at2759"/>
<dbReference type="InterPro" id="IPR001180">
    <property type="entry name" value="CNH_dom"/>
</dbReference>
<keyword evidence="2" id="KW-0472">Membrane</keyword>
<dbReference type="GO" id="GO:0000329">
    <property type="term" value="C:fungal-type vacuole membrane"/>
    <property type="evidence" value="ECO:0007669"/>
    <property type="project" value="TreeGrafter"/>
</dbReference>
<dbReference type="Pfam" id="PF10367">
    <property type="entry name" value="zf-Vps39_C"/>
    <property type="match status" value="1"/>
</dbReference>
<dbReference type="PROSITE" id="PS50236">
    <property type="entry name" value="CHCR"/>
    <property type="match status" value="1"/>
</dbReference>
<dbReference type="InterPro" id="IPR036322">
    <property type="entry name" value="WD40_repeat_dom_sf"/>
</dbReference>
<dbReference type="GO" id="GO:0006914">
    <property type="term" value="P:autophagy"/>
    <property type="evidence" value="ECO:0007669"/>
    <property type="project" value="TreeGrafter"/>
</dbReference>
<dbReference type="EMBL" id="HG793125">
    <property type="protein sequence ID" value="CDK24708.1"/>
    <property type="molecule type" value="Genomic_DNA"/>
</dbReference>
<dbReference type="PANTHER" id="PTHR12894">
    <property type="entry name" value="CNH DOMAIN CONTAINING"/>
    <property type="match status" value="1"/>
</dbReference>
<dbReference type="STRING" id="1382522.W6MGN0"/>
<dbReference type="RefSeq" id="XP_022456724.1">
    <property type="nucleotide sequence ID" value="XM_022605235.1"/>
</dbReference>
<accession>W6MGN0</accession>
<dbReference type="Proteomes" id="UP000019384">
    <property type="component" value="Unassembled WGS sequence"/>
</dbReference>
<dbReference type="InterPro" id="IPR019452">
    <property type="entry name" value="VPS39/TGF_beta_rcpt-assoc_1"/>
</dbReference>
<organism evidence="7 8">
    <name type="scientific">Kuraishia capsulata CBS 1993</name>
    <dbReference type="NCBI Taxonomy" id="1382522"/>
    <lineage>
        <taxon>Eukaryota</taxon>
        <taxon>Fungi</taxon>
        <taxon>Dikarya</taxon>
        <taxon>Ascomycota</taxon>
        <taxon>Saccharomycotina</taxon>
        <taxon>Pichiomycetes</taxon>
        <taxon>Pichiales</taxon>
        <taxon>Pichiaceae</taxon>
        <taxon>Kuraishia</taxon>
    </lineage>
</organism>
<gene>
    <name evidence="7" type="ORF">KUCA_T00000674001</name>
</gene>
<feature type="repeat" description="CHCR" evidence="4">
    <location>
        <begin position="710"/>
        <end position="881"/>
    </location>
</feature>
<evidence type="ECO:0000256" key="2">
    <source>
        <dbReference type="ARBA" id="ARBA00023136"/>
    </source>
</evidence>
<comment type="similarity">
    <text evidence="3">Belongs to the VAM6/VPS39 family.</text>
</comment>
<evidence type="ECO:0000259" key="6">
    <source>
        <dbReference type="PROSITE" id="PS50219"/>
    </source>
</evidence>
<dbReference type="GO" id="GO:0012505">
    <property type="term" value="C:endomembrane system"/>
    <property type="evidence" value="ECO:0007669"/>
    <property type="project" value="UniProtKB-SubCell"/>
</dbReference>
<dbReference type="Pfam" id="PF10366">
    <property type="entry name" value="Vps39_1"/>
    <property type="match status" value="1"/>
</dbReference>
<dbReference type="SUPFAM" id="SSF50978">
    <property type="entry name" value="WD40 repeat-like"/>
    <property type="match status" value="1"/>
</dbReference>
<sequence>MPHTVDPIGIFQVDSNDITASVSWDGVVFLGLSDGTIQVYSVGGLPVPFSNTSESKKSNSISPTNSKSQIRESSLPNLEDSFKLLRSTKISDRAVTELEMLPTTGLLVAYTNGSVILVRADNLKVENIISNSTTFAVFSKRANDDHGLESGRHAHYRDDMSLATVPFVEETDSSESELSPEEYDMAYLSVVKKKTLVVYKWKDSSFVEKTEYTTTDRISSLIFLDPSKLIAASSTGLTYIQLSSSPVQSSLPVPHLFEAKTNSSSLKSYFKSSSQDDQPQLLRIAEGELLAKRKNLGIKIIEEEKWPEKSNNDTRKTILQHHLLTESKPFNWTQPSGTIYYWFPYLLVFSDQILEVRNMDTGELSESLSLWGTVSSVTISETQDTHHLLVSLGRKILVLSNVPYMDQLRELECLGHLDDALALAIKLPSKEFTLINKDTDPRQLKFLKIRSYQVERAKLLFEKGDTDAAIQLFVDYMAPPDLVINLLPSEVRTMLEKGPEKLGDPLFPTSIPQAAEGDYSQKNDASLKRNRKLNALVSSLLPFLADSRRKISRLLDPRFETFELRGVIISPTIYNLHAHDGNDNLPLDKMLELTDTTLFLCYLFINPRMIGPLLRVHNHCTISTVERHLTRLKLWGELVDFYYGHSYHEKALELLHSLGTKDDDSPFSGPESTLNYLKRLNNDNIDLIFKFSGWPISLNVNYGSEIFMGDSLESESLNRTSVVNFLSSLQLDQKSDSDLLMSYLRHIIFVHGDKTRKFHLALLKCYLEAMEDSSNHETFDRIYALCAIFLSTSKSYDPKQALKMLESTSERVKTNENKLLKLKMYPLRLLEMHDDVLELLVFKIEDYDSALAYCAELYDEDKSLGTKWLESLLFKYLDPPSNRTRNMKKALEMLSSHGSMLSLTRVLSHLPDDTSVADIDFFLLTQLRETETQVEKSRMVQALLKVDVIKNQQSEKLLRSRNVIIRESSICPLCGKKLGHSVLSVAPDMGGVVHYGCRVKNTAQA</sequence>
<keyword evidence="8" id="KW-1185">Reference proteome</keyword>
<dbReference type="GeneID" id="34518112"/>
<evidence type="ECO:0000313" key="7">
    <source>
        <dbReference type="EMBL" id="CDK24708.1"/>
    </source>
</evidence>
<dbReference type="AlphaFoldDB" id="W6MGN0"/>
<evidence type="ECO:0000313" key="8">
    <source>
        <dbReference type="Proteomes" id="UP000019384"/>
    </source>
</evidence>
<comment type="subcellular location">
    <subcellularLocation>
        <location evidence="1">Endomembrane system</location>
        <topology evidence="1">Peripheral membrane protein</topology>
    </subcellularLocation>
</comment>
<dbReference type="InterPro" id="IPR032914">
    <property type="entry name" value="Vam6/VPS39/TRAP1"/>
</dbReference>
<dbReference type="HOGENOM" id="CLU_004190_1_1_1"/>
<evidence type="ECO:0000256" key="1">
    <source>
        <dbReference type="ARBA" id="ARBA00004184"/>
    </source>
</evidence>